<evidence type="ECO:0000313" key="2">
    <source>
        <dbReference type="EMBL" id="MBB4659964.1"/>
    </source>
</evidence>
<sequence>MDEQTDRGTEPGPILKSYERAKTALTGLIGRGKAEAKATFSSGEPQDDPVTSGHDWKNKKPEEVSEADDVRSQEEMKETFDGDGKTPSSEAGAPHTAVYEDVAGTPPSDAVDAPTQPRHLAEGDSGGPRGDVELPSADVHRGVGTDDNDDAPEMGDLEDSIQAELAEGQEDEDGRVPSDGLGLDDDPGARYASDTEIDR</sequence>
<dbReference type="EMBL" id="JACHOB010000006">
    <property type="protein sequence ID" value="MBB4659964.1"/>
    <property type="molecule type" value="Genomic_DNA"/>
</dbReference>
<accession>A0A840I714</accession>
<name>A0A840I714_9PROT</name>
<feature type="region of interest" description="Disordered" evidence="1">
    <location>
        <begin position="33"/>
        <end position="199"/>
    </location>
</feature>
<protein>
    <submittedName>
        <fullName evidence="2">Uncharacterized protein</fullName>
    </submittedName>
</protein>
<gene>
    <name evidence="2" type="ORF">GGQ59_002508</name>
</gene>
<keyword evidence="3" id="KW-1185">Reference proteome</keyword>
<feature type="compositionally biased region" description="Basic and acidic residues" evidence="1">
    <location>
        <begin position="54"/>
        <end position="84"/>
    </location>
</feature>
<dbReference type="AlphaFoldDB" id="A0A840I714"/>
<evidence type="ECO:0000313" key="3">
    <source>
        <dbReference type="Proteomes" id="UP000563524"/>
    </source>
</evidence>
<evidence type="ECO:0000256" key="1">
    <source>
        <dbReference type="SAM" id="MobiDB-lite"/>
    </source>
</evidence>
<feature type="compositionally biased region" description="Acidic residues" evidence="1">
    <location>
        <begin position="146"/>
        <end position="173"/>
    </location>
</feature>
<comment type="caution">
    <text evidence="2">The sequence shown here is derived from an EMBL/GenBank/DDBJ whole genome shotgun (WGS) entry which is preliminary data.</text>
</comment>
<reference evidence="2 3" key="1">
    <citation type="submission" date="2020-08" db="EMBL/GenBank/DDBJ databases">
        <title>Genomic Encyclopedia of Type Strains, Phase IV (KMG-IV): sequencing the most valuable type-strain genomes for metagenomic binning, comparative biology and taxonomic classification.</title>
        <authorList>
            <person name="Goeker M."/>
        </authorList>
    </citation>
    <scope>NUCLEOTIDE SEQUENCE [LARGE SCALE GENOMIC DNA]</scope>
    <source>
        <strain evidence="2 3">DSM 102850</strain>
    </source>
</reference>
<proteinExistence type="predicted"/>
<dbReference type="RefSeq" id="WP_183819103.1">
    <property type="nucleotide sequence ID" value="NZ_JACHOB010000006.1"/>
</dbReference>
<dbReference type="Proteomes" id="UP000563524">
    <property type="component" value="Unassembled WGS sequence"/>
</dbReference>
<organism evidence="2 3">
    <name type="scientific">Parvularcula dongshanensis</name>
    <dbReference type="NCBI Taxonomy" id="1173995"/>
    <lineage>
        <taxon>Bacteria</taxon>
        <taxon>Pseudomonadati</taxon>
        <taxon>Pseudomonadota</taxon>
        <taxon>Alphaproteobacteria</taxon>
        <taxon>Parvularculales</taxon>
        <taxon>Parvularculaceae</taxon>
        <taxon>Parvularcula</taxon>
    </lineage>
</organism>